<protein>
    <recommendedName>
        <fullName evidence="3">MobA-like NTP transferase domain-containing protein</fullName>
    </recommendedName>
</protein>
<dbReference type="PANTHER" id="PTHR43584">
    <property type="entry name" value="NUCLEOTIDYL TRANSFERASE"/>
    <property type="match status" value="1"/>
</dbReference>
<feature type="domain" description="MobA-like NTP transferase" evidence="3">
    <location>
        <begin position="12"/>
        <end position="158"/>
    </location>
</feature>
<dbReference type="PANTHER" id="PTHR43584:SF8">
    <property type="entry name" value="N-ACETYLMURAMATE ALPHA-1-PHOSPHATE URIDYLYLTRANSFERASE"/>
    <property type="match status" value="1"/>
</dbReference>
<dbReference type="Pfam" id="PF12804">
    <property type="entry name" value="NTP_transf_3"/>
    <property type="match status" value="1"/>
</dbReference>
<sequence length="278" mass="31877">MILIFDRKEVEGLILAAGYSTRFKLFGSSFKKYLLKLNNSNILGYIITGMVKARIRKINIIASKISNKSKYRQIILNSVLKSGIDLKNFDLNIIENKTPNRENGYSLFLGLNAISSEYTLLSMADHIFSENIFSQLIMNYIKDDIFLATDPLHLKEPYKVADATKIYGLNSFIIEIGKNLSKYNRLDMGAFILRTRVIRDICQEIELDKYKFGISNVILSAIESELKVGYFDLPNVIWLDVDNSSIYEKLRELFGDSSNIYPFGLYPSKHISYKGKKK</sequence>
<comment type="caution">
    <text evidence="4">The sequence shown here is derived from an EMBL/GenBank/DDBJ whole genome shotgun (WGS) entry which is preliminary data.</text>
</comment>
<dbReference type="GO" id="GO:0016779">
    <property type="term" value="F:nucleotidyltransferase activity"/>
    <property type="evidence" value="ECO:0007669"/>
    <property type="project" value="UniProtKB-KW"/>
</dbReference>
<dbReference type="SUPFAM" id="SSF53448">
    <property type="entry name" value="Nucleotide-diphospho-sugar transferases"/>
    <property type="match status" value="1"/>
</dbReference>
<dbReference type="EMBL" id="LAZR01005050">
    <property type="protein sequence ID" value="KKN03303.1"/>
    <property type="molecule type" value="Genomic_DNA"/>
</dbReference>
<name>A0A0F9QDL1_9ZZZZ</name>
<dbReference type="Gene3D" id="3.90.550.10">
    <property type="entry name" value="Spore Coat Polysaccharide Biosynthesis Protein SpsA, Chain A"/>
    <property type="match status" value="1"/>
</dbReference>
<evidence type="ECO:0000259" key="3">
    <source>
        <dbReference type="Pfam" id="PF12804"/>
    </source>
</evidence>
<accession>A0A0F9QDL1</accession>
<evidence type="ECO:0000256" key="2">
    <source>
        <dbReference type="ARBA" id="ARBA00022695"/>
    </source>
</evidence>
<keyword evidence="2" id="KW-0548">Nucleotidyltransferase</keyword>
<keyword evidence="1" id="KW-0808">Transferase</keyword>
<dbReference type="InterPro" id="IPR029044">
    <property type="entry name" value="Nucleotide-diphossugar_trans"/>
</dbReference>
<gene>
    <name evidence="4" type="ORF">LCGC14_1109060</name>
</gene>
<evidence type="ECO:0000256" key="1">
    <source>
        <dbReference type="ARBA" id="ARBA00022679"/>
    </source>
</evidence>
<dbReference type="InterPro" id="IPR050065">
    <property type="entry name" value="GlmU-like"/>
</dbReference>
<evidence type="ECO:0000313" key="4">
    <source>
        <dbReference type="EMBL" id="KKN03303.1"/>
    </source>
</evidence>
<proteinExistence type="predicted"/>
<reference evidence="4" key="1">
    <citation type="journal article" date="2015" name="Nature">
        <title>Complex archaea that bridge the gap between prokaryotes and eukaryotes.</title>
        <authorList>
            <person name="Spang A."/>
            <person name="Saw J.H."/>
            <person name="Jorgensen S.L."/>
            <person name="Zaremba-Niedzwiedzka K."/>
            <person name="Martijn J."/>
            <person name="Lind A.E."/>
            <person name="van Eijk R."/>
            <person name="Schleper C."/>
            <person name="Guy L."/>
            <person name="Ettema T.J."/>
        </authorList>
    </citation>
    <scope>NUCLEOTIDE SEQUENCE</scope>
</reference>
<dbReference type="AlphaFoldDB" id="A0A0F9QDL1"/>
<dbReference type="InterPro" id="IPR025877">
    <property type="entry name" value="MobA-like_NTP_Trfase"/>
</dbReference>
<organism evidence="4">
    <name type="scientific">marine sediment metagenome</name>
    <dbReference type="NCBI Taxonomy" id="412755"/>
    <lineage>
        <taxon>unclassified sequences</taxon>
        <taxon>metagenomes</taxon>
        <taxon>ecological metagenomes</taxon>
    </lineage>
</organism>